<dbReference type="GO" id="GO:0009055">
    <property type="term" value="F:electron transfer activity"/>
    <property type="evidence" value="ECO:0007669"/>
    <property type="project" value="InterPro"/>
</dbReference>
<evidence type="ECO:0000259" key="12">
    <source>
        <dbReference type="PROSITE" id="PS51379"/>
    </source>
</evidence>
<dbReference type="GO" id="GO:0046872">
    <property type="term" value="F:metal ion binding"/>
    <property type="evidence" value="ECO:0007669"/>
    <property type="project" value="UniProtKB-KW"/>
</dbReference>
<dbReference type="PANTHER" id="PTHR43560:SF1">
    <property type="entry name" value="ION-TRANSLOCATING OXIDOREDUCTASE COMPLEX SUBUNIT B"/>
    <property type="match status" value="1"/>
</dbReference>
<dbReference type="GO" id="GO:0051539">
    <property type="term" value="F:4 iron, 4 sulfur cluster binding"/>
    <property type="evidence" value="ECO:0007669"/>
    <property type="project" value="UniProtKB-UniRule"/>
</dbReference>
<dbReference type="Pfam" id="PF00037">
    <property type="entry name" value="Fer4"/>
    <property type="match status" value="1"/>
</dbReference>
<keyword evidence="4 10" id="KW-0677">Repeat</keyword>
<keyword evidence="15" id="KW-1185">Reference proteome</keyword>
<evidence type="ECO:0000256" key="7">
    <source>
        <dbReference type="ARBA" id="ARBA00023004"/>
    </source>
</evidence>
<comment type="function">
    <text evidence="10">Part of a membrane-bound complex that couples electron transfer with translocation of ions across the membrane.</text>
</comment>
<dbReference type="InterPro" id="IPR050395">
    <property type="entry name" value="4Fe4S_Ferredoxin_RnfB"/>
</dbReference>
<feature type="binding site" evidence="10">
    <location>
        <position position="47"/>
    </location>
    <ligand>
        <name>[4Fe-4S] cluster</name>
        <dbReference type="ChEBI" id="CHEBI:49883"/>
        <label>1</label>
    </ligand>
</feature>
<proteinExistence type="inferred from homology"/>
<dbReference type="Proteomes" id="UP000069241">
    <property type="component" value="Chromosome"/>
</dbReference>
<keyword evidence="6 10" id="KW-0249">Electron transport</keyword>
<comment type="caution">
    <text evidence="10">Lacks conserved residue(s) required for the propagation of feature annotation.</text>
</comment>
<feature type="domain" description="4Fe-4S" evidence="13">
    <location>
        <begin position="30"/>
        <end position="90"/>
    </location>
</feature>
<dbReference type="EMBL" id="CP014229">
    <property type="protein sequence ID" value="AMD91185.1"/>
    <property type="molecule type" value="Genomic_DNA"/>
</dbReference>
<organism evidence="14 15">
    <name type="scientific">Desulfovibrio fairfieldensis</name>
    <dbReference type="NCBI Taxonomy" id="44742"/>
    <lineage>
        <taxon>Bacteria</taxon>
        <taxon>Pseudomonadati</taxon>
        <taxon>Thermodesulfobacteriota</taxon>
        <taxon>Desulfovibrionia</taxon>
        <taxon>Desulfovibrionales</taxon>
        <taxon>Desulfovibrionaceae</taxon>
        <taxon>Desulfovibrio</taxon>
    </lineage>
</organism>
<feature type="binding site" evidence="10">
    <location>
        <position position="179"/>
    </location>
    <ligand>
        <name>[4Fe-4S] cluster</name>
        <dbReference type="ChEBI" id="CHEBI:49883"/>
        <label>2</label>
    </ligand>
</feature>
<evidence type="ECO:0000256" key="2">
    <source>
        <dbReference type="ARBA" id="ARBA00022485"/>
    </source>
</evidence>
<dbReference type="Gene3D" id="3.30.70.20">
    <property type="match status" value="2"/>
</dbReference>
<feature type="binding site" evidence="10">
    <location>
        <position position="172"/>
    </location>
    <ligand>
        <name>[4Fe-4S] cluster</name>
        <dbReference type="ChEBI" id="CHEBI:49883"/>
        <label>3</label>
    </ligand>
</feature>
<comment type="subunit">
    <text evidence="10">The complex is composed of six subunits: RnfA, RnfB, RnfC, RnfD, RnfE and RnfG.</text>
</comment>
<gene>
    <name evidence="10" type="primary">rnfB</name>
    <name evidence="14" type="ORF">AXF13_14215</name>
</gene>
<dbReference type="InterPro" id="IPR017896">
    <property type="entry name" value="4Fe4S_Fe-S-bd"/>
</dbReference>
<feature type="binding site" evidence="10">
    <location>
        <position position="150"/>
    </location>
    <ligand>
        <name>[4Fe-4S] cluster</name>
        <dbReference type="ChEBI" id="CHEBI:49883"/>
        <label>3</label>
    </ligand>
</feature>
<feature type="domain" description="4Fe-4S ferredoxin-type" evidence="12">
    <location>
        <begin position="160"/>
        <end position="189"/>
    </location>
</feature>
<evidence type="ECO:0000256" key="3">
    <source>
        <dbReference type="ARBA" id="ARBA00022723"/>
    </source>
</evidence>
<dbReference type="GO" id="GO:0005886">
    <property type="term" value="C:plasma membrane"/>
    <property type="evidence" value="ECO:0007669"/>
    <property type="project" value="UniProtKB-SubCell"/>
</dbReference>
<feature type="region of interest" description="Hydrophobic" evidence="10">
    <location>
        <begin position="1"/>
        <end position="24"/>
    </location>
</feature>
<dbReference type="CDD" id="cd10549">
    <property type="entry name" value="MtMvhB_like"/>
    <property type="match status" value="1"/>
</dbReference>
<evidence type="ECO:0000256" key="8">
    <source>
        <dbReference type="ARBA" id="ARBA00023014"/>
    </source>
</evidence>
<evidence type="ECO:0000256" key="11">
    <source>
        <dbReference type="SAM" id="MobiDB-lite"/>
    </source>
</evidence>
<comment type="similarity">
    <text evidence="10">Belongs to the 4Fe4S bacterial-type ferredoxin family. RnfB subfamily.</text>
</comment>
<keyword evidence="8 10" id="KW-0411">Iron-sulfur</keyword>
<evidence type="ECO:0000256" key="6">
    <source>
        <dbReference type="ARBA" id="ARBA00022982"/>
    </source>
</evidence>
<feature type="binding site" evidence="10">
    <location>
        <position position="169"/>
    </location>
    <ligand>
        <name>[4Fe-4S] cluster</name>
        <dbReference type="ChEBI" id="CHEBI:49883"/>
        <label>3</label>
    </ligand>
</feature>
<feature type="region of interest" description="Disordered" evidence="11">
    <location>
        <begin position="274"/>
        <end position="302"/>
    </location>
</feature>
<dbReference type="AlphaFoldDB" id="A0A0X8JLY4"/>
<dbReference type="STRING" id="44742.AXF13_14215"/>
<feature type="compositionally biased region" description="Polar residues" evidence="11">
    <location>
        <begin position="293"/>
        <end position="302"/>
    </location>
</feature>
<dbReference type="SUPFAM" id="SSF54862">
    <property type="entry name" value="4Fe-4S ferredoxins"/>
    <property type="match status" value="2"/>
</dbReference>
<dbReference type="EC" id="7.-.-.-" evidence="10"/>
<keyword evidence="7 10" id="KW-0408">Iron</keyword>
<feature type="binding site" evidence="10">
    <location>
        <position position="50"/>
    </location>
    <ligand>
        <name>[4Fe-4S] cluster</name>
        <dbReference type="ChEBI" id="CHEBI:49883"/>
        <label>1</label>
    </ligand>
</feature>
<evidence type="ECO:0000313" key="14">
    <source>
        <dbReference type="EMBL" id="AMD91185.1"/>
    </source>
</evidence>
<keyword evidence="2 10" id="KW-0004">4Fe-4S</keyword>
<feature type="binding site" evidence="10">
    <location>
        <position position="175"/>
    </location>
    <ligand>
        <name>[4Fe-4S] cluster</name>
        <dbReference type="ChEBI" id="CHEBI:49883"/>
        <label>3</label>
    </ligand>
</feature>
<sequence>MVFVSIMTLFALGLAASIILAVASRVFYVKEDPRVEAVVEALPGANCGGCGFAGCEGYATAVVNDPSVPANKCCAGGAATSIAVGELTGKTVAEAEPLYALRRCDKLAGKVAPRYQYQGMPSCAAAALMRGGTDVCVYSCLGFGDCVQVCPFGAMEVRDGLVRVDRSKCTGCGVCVAACPRGILELTPQRGRVAVYCNTRDKLRAVMDVCDVGCIKCGKCIKTCPAKAVRLEDNRIVIDHLLCLSYGPICEEACVGTCPRHILRSTRNPLVPRAVADADDKAATPPAPEAAASEQSRPQPQA</sequence>
<dbReference type="Gene3D" id="1.10.15.40">
    <property type="entry name" value="Electron transport complex subunit B, putative Fe-S cluster"/>
    <property type="match status" value="1"/>
</dbReference>
<comment type="cofactor">
    <cofactor evidence="10">
        <name>[4Fe-4S] cluster</name>
        <dbReference type="ChEBI" id="CHEBI:49883"/>
    </cofactor>
    <text evidence="10">Binds 3 [4Fe-4S] clusters.</text>
</comment>
<feature type="binding site" evidence="10">
    <location>
        <position position="136"/>
    </location>
    <ligand>
        <name>[4Fe-4S] cluster</name>
        <dbReference type="ChEBI" id="CHEBI:49883"/>
        <label>2</label>
    </ligand>
</feature>
<name>A0A0X8JLY4_9BACT</name>
<comment type="subcellular location">
    <subcellularLocation>
        <location evidence="10">Cell membrane</location>
    </subcellularLocation>
</comment>
<feature type="domain" description="4Fe-4S ferredoxin-type" evidence="12">
    <location>
        <begin position="203"/>
        <end position="234"/>
    </location>
</feature>
<dbReference type="PROSITE" id="PS00198">
    <property type="entry name" value="4FE4S_FER_1"/>
    <property type="match status" value="2"/>
</dbReference>
<evidence type="ECO:0000313" key="15">
    <source>
        <dbReference type="Proteomes" id="UP000069241"/>
    </source>
</evidence>
<evidence type="ECO:0000256" key="4">
    <source>
        <dbReference type="ARBA" id="ARBA00022737"/>
    </source>
</evidence>
<keyword evidence="9 10" id="KW-0472">Membrane</keyword>
<feature type="binding site" evidence="10">
    <location>
        <position position="73"/>
    </location>
    <ligand>
        <name>[4Fe-4S] cluster</name>
        <dbReference type="ChEBI" id="CHEBI:49883"/>
        <label>1</label>
    </ligand>
</feature>
<keyword evidence="3 10" id="KW-0479">Metal-binding</keyword>
<dbReference type="PROSITE" id="PS51379">
    <property type="entry name" value="4FE4S_FER_2"/>
    <property type="match status" value="3"/>
</dbReference>
<dbReference type="KEGG" id="dfi:AXF13_14215"/>
<dbReference type="PANTHER" id="PTHR43560">
    <property type="entry name" value="ION-TRANSLOCATING OXIDOREDUCTASE COMPLEX SUBUNIT B"/>
    <property type="match status" value="1"/>
</dbReference>
<evidence type="ECO:0000256" key="1">
    <source>
        <dbReference type="ARBA" id="ARBA00022448"/>
    </source>
</evidence>
<keyword evidence="10" id="KW-1003">Cell membrane</keyword>
<reference evidence="15" key="1">
    <citation type="submission" date="2016-02" db="EMBL/GenBank/DDBJ databases">
        <authorList>
            <person name="Holder M.E."/>
            <person name="Ajami N.J."/>
            <person name="Petrosino J.F."/>
        </authorList>
    </citation>
    <scope>NUCLEOTIDE SEQUENCE [LARGE SCALE GENOMIC DNA]</scope>
    <source>
        <strain evidence="15">CCUG 45958</strain>
    </source>
</reference>
<dbReference type="PROSITE" id="PS51656">
    <property type="entry name" value="4FE4S"/>
    <property type="match status" value="1"/>
</dbReference>
<evidence type="ECO:0000256" key="9">
    <source>
        <dbReference type="ARBA" id="ARBA00023136"/>
    </source>
</evidence>
<dbReference type="InterPro" id="IPR017900">
    <property type="entry name" value="4Fe4S_Fe_S_CS"/>
</dbReference>
<dbReference type="Pfam" id="PF04060">
    <property type="entry name" value="FeS"/>
    <property type="match status" value="1"/>
</dbReference>
<dbReference type="RefSeq" id="WP_062254232.1">
    <property type="nucleotide sequence ID" value="NZ_CP014229.1"/>
</dbReference>
<feature type="binding site" evidence="10">
    <location>
        <position position="140"/>
    </location>
    <ligand>
        <name>[4Fe-4S] cluster</name>
        <dbReference type="ChEBI" id="CHEBI:49883"/>
        <label>2</label>
    </ligand>
</feature>
<feature type="domain" description="4Fe-4S ferredoxin-type" evidence="12">
    <location>
        <begin position="131"/>
        <end position="159"/>
    </location>
</feature>
<evidence type="ECO:0000256" key="10">
    <source>
        <dbReference type="HAMAP-Rule" id="MF_00463"/>
    </source>
</evidence>
<dbReference type="InterPro" id="IPR010207">
    <property type="entry name" value="Elect_transpt_cplx_RnfB/RsxB"/>
</dbReference>
<feature type="binding site" evidence="10">
    <location>
        <position position="146"/>
    </location>
    <ligand>
        <name>[4Fe-4S] cluster</name>
        <dbReference type="ChEBI" id="CHEBI:49883"/>
        <label>2</label>
    </ligand>
</feature>
<dbReference type="NCBIfam" id="NF005503">
    <property type="entry name" value="PRK07118.1-2"/>
    <property type="match status" value="1"/>
</dbReference>
<evidence type="ECO:0000256" key="5">
    <source>
        <dbReference type="ARBA" id="ARBA00022967"/>
    </source>
</evidence>
<accession>A0A0X8JLY4</accession>
<dbReference type="InterPro" id="IPR007202">
    <property type="entry name" value="4Fe-4S_dom"/>
</dbReference>
<keyword evidence="5 10" id="KW-1278">Translocase</keyword>
<dbReference type="GO" id="GO:0022900">
    <property type="term" value="P:electron transport chain"/>
    <property type="evidence" value="ECO:0007669"/>
    <property type="project" value="UniProtKB-UniRule"/>
</dbReference>
<evidence type="ECO:0000259" key="13">
    <source>
        <dbReference type="PROSITE" id="PS51656"/>
    </source>
</evidence>
<protein>
    <recommendedName>
        <fullName evidence="10">Ion-translocating oxidoreductase complex subunit B</fullName>
        <ecNumber evidence="10">7.-.-.-</ecNumber>
    </recommendedName>
    <alternativeName>
        <fullName evidence="10">Rnf electron transport complex subunit B</fullName>
    </alternativeName>
</protein>
<keyword evidence="1 10" id="KW-0813">Transport</keyword>
<feature type="binding site" evidence="10">
    <location>
        <position position="55"/>
    </location>
    <ligand>
        <name>[4Fe-4S] cluster</name>
        <dbReference type="ChEBI" id="CHEBI:49883"/>
        <label>1</label>
    </ligand>
</feature>
<dbReference type="HAMAP" id="MF_00463">
    <property type="entry name" value="RsxB_RnfB"/>
    <property type="match status" value="1"/>
</dbReference>